<geneLocation type="plastid" evidence="8"/>
<evidence type="ECO:0000256" key="1">
    <source>
        <dbReference type="ARBA" id="ARBA00004141"/>
    </source>
</evidence>
<dbReference type="Pfam" id="PF05140">
    <property type="entry name" value="ResB"/>
    <property type="match status" value="1"/>
</dbReference>
<evidence type="ECO:0000256" key="4">
    <source>
        <dbReference type="ARBA" id="ARBA00022989"/>
    </source>
</evidence>
<name>A0A9Y1I468_9RHOD</name>
<sequence>MFSKVLLFFSNQLIKLQFAIIILLLIAIFSMLGTVIEQNQDVEFYEKFYSYSLINNLTLSKIIIFLGLNNIYNSLLYFSLIICLSFSLILCSFKIQYPSIKLVRILNFQLSMKKPLNVLSTEKIFSIISKFSISKYQIFSQGYSSYLYKGFPAKISPLLIHLSLILILFGCLLSFNFGAVIQEMIPEGEVSHIQNIFSSGIFSEISQDINISINKFSISYYNDQSIQQFYSNISLLDNWGKELLNNLISVNRPLRYSGFSIYQTDWRFEGIRINYGNDYYYESPVLTIERKNQNFWYSVIPINRSSNVIIWFDNLENSFKVYSEDTGNLIISKNIGEFFCVKNTYIVITDKLISSGVQIKSDPGLVYIYRGFFILLLSLMTNRQHYTRISICVTSSQIFLYKK</sequence>
<keyword evidence="4 6" id="KW-1133">Transmembrane helix</keyword>
<evidence type="ECO:0000259" key="7">
    <source>
        <dbReference type="Pfam" id="PF05140"/>
    </source>
</evidence>
<keyword evidence="8" id="KW-0934">Plastid</keyword>
<protein>
    <submittedName>
        <fullName evidence="8">C-type cytochrome biogenensis protein</fullName>
    </submittedName>
</protein>
<dbReference type="EMBL" id="OP616817">
    <property type="protein sequence ID" value="WDB00016.1"/>
    <property type="molecule type" value="Genomic_DNA"/>
</dbReference>
<dbReference type="GO" id="GO:0016020">
    <property type="term" value="C:membrane"/>
    <property type="evidence" value="ECO:0007669"/>
    <property type="project" value="UniProtKB-SubCell"/>
</dbReference>
<gene>
    <name evidence="8" type="primary">ccs1</name>
    <name evidence="8" type="ORF">CspTHAL103_091</name>
</gene>
<evidence type="ECO:0000256" key="6">
    <source>
        <dbReference type="SAM" id="Phobius"/>
    </source>
</evidence>
<dbReference type="InterPro" id="IPR007816">
    <property type="entry name" value="ResB-like_domain"/>
</dbReference>
<comment type="subcellular location">
    <subcellularLocation>
        <location evidence="1">Membrane</location>
        <topology evidence="1">Multi-pass membrane protein</topology>
    </subcellularLocation>
</comment>
<evidence type="ECO:0000256" key="5">
    <source>
        <dbReference type="ARBA" id="ARBA00023136"/>
    </source>
</evidence>
<feature type="domain" description="ResB-like" evidence="7">
    <location>
        <begin position="17"/>
        <end position="270"/>
    </location>
</feature>
<evidence type="ECO:0000256" key="2">
    <source>
        <dbReference type="ARBA" id="ARBA00022692"/>
    </source>
</evidence>
<dbReference type="GO" id="GO:0017004">
    <property type="term" value="P:cytochrome complex assembly"/>
    <property type="evidence" value="ECO:0007669"/>
    <property type="project" value="UniProtKB-KW"/>
</dbReference>
<evidence type="ECO:0000313" key="8">
    <source>
        <dbReference type="EMBL" id="WDB00016.1"/>
    </source>
</evidence>
<reference evidence="8" key="1">
    <citation type="journal article" date="2023" name="J. Phycol.">
        <title>Revised classification of the Cyanidiophyceae based on plastid genome data with descriptions of the Cavernulicolales ord. nov. and Galdieriales ord. nov. (Rhodophyta).</title>
        <authorList>
            <person name="Park S.I."/>
            <person name="Cho C.H."/>
            <person name="Ciniglia C."/>
            <person name="Huang T.Y."/>
            <person name="Liu S.L."/>
            <person name="Bustamante D.E."/>
            <person name="Calderon M.S."/>
            <person name="Mansilla A."/>
            <person name="McDermott T."/>
            <person name="Andersen R.A."/>
            <person name="Yoon H.S."/>
        </authorList>
    </citation>
    <scope>NUCLEOTIDE SEQUENCE</scope>
</reference>
<proteinExistence type="predicted"/>
<accession>A0A9Y1I468</accession>
<keyword evidence="2 6" id="KW-0812">Transmembrane</keyword>
<keyword evidence="5 6" id="KW-0472">Membrane</keyword>
<dbReference type="AlphaFoldDB" id="A0A9Y1I468"/>
<keyword evidence="3" id="KW-0201">Cytochrome c-type biogenesis</keyword>
<evidence type="ECO:0000256" key="3">
    <source>
        <dbReference type="ARBA" id="ARBA00022748"/>
    </source>
</evidence>
<dbReference type="PANTHER" id="PTHR31566:SF0">
    <property type="entry name" value="CYTOCHROME C BIOGENESIS PROTEIN CCS1, CHLOROPLASTIC"/>
    <property type="match status" value="1"/>
</dbReference>
<dbReference type="PANTHER" id="PTHR31566">
    <property type="entry name" value="CYTOCHROME C BIOGENESIS PROTEIN CCS1, CHLOROPLASTIC"/>
    <property type="match status" value="1"/>
</dbReference>
<feature type="transmembrane region" description="Helical" evidence="6">
    <location>
        <begin position="74"/>
        <end position="95"/>
    </location>
</feature>
<feature type="transmembrane region" description="Helical" evidence="6">
    <location>
        <begin position="16"/>
        <end position="36"/>
    </location>
</feature>
<feature type="transmembrane region" description="Helical" evidence="6">
    <location>
        <begin position="158"/>
        <end position="181"/>
    </location>
</feature>
<feature type="transmembrane region" description="Helical" evidence="6">
    <location>
        <begin position="48"/>
        <end position="68"/>
    </location>
</feature>
<organism evidence="8">
    <name type="scientific">Cyanidium sp. THAL103</name>
    <dbReference type="NCBI Taxonomy" id="3027999"/>
    <lineage>
        <taxon>Eukaryota</taxon>
        <taxon>Rhodophyta</taxon>
        <taxon>Bangiophyceae</taxon>
        <taxon>Cyanidiales</taxon>
        <taxon>Cyanidiaceae</taxon>
        <taxon>Cyanidium</taxon>
    </lineage>
</organism>
<dbReference type="InterPro" id="IPR023494">
    <property type="entry name" value="Cyt_c_bgen_Ccs1/CcsB/ResB"/>
</dbReference>